<dbReference type="Pfam" id="PF03856">
    <property type="entry name" value="SUN"/>
    <property type="match status" value="1"/>
</dbReference>
<dbReference type="OMA" id="GWAMHYD"/>
<protein>
    <recommendedName>
        <fullName evidence="4">Glycoside hydrolase family 132 protein</fullName>
    </recommendedName>
</protein>
<accession>A0A137P0I8</accession>
<reference evidence="2 3" key="1">
    <citation type="journal article" date="2015" name="Genome Biol. Evol.">
        <title>Phylogenomic analyses indicate that early fungi evolved digesting cell walls of algal ancestors of land plants.</title>
        <authorList>
            <person name="Chang Y."/>
            <person name="Wang S."/>
            <person name="Sekimoto S."/>
            <person name="Aerts A.L."/>
            <person name="Choi C."/>
            <person name="Clum A."/>
            <person name="LaButti K.M."/>
            <person name="Lindquist E.A."/>
            <person name="Yee Ngan C."/>
            <person name="Ohm R.A."/>
            <person name="Salamov A.A."/>
            <person name="Grigoriev I.V."/>
            <person name="Spatafora J.W."/>
            <person name="Berbee M.L."/>
        </authorList>
    </citation>
    <scope>NUCLEOTIDE SEQUENCE [LARGE SCALE GENOMIC DNA]</scope>
    <source>
        <strain evidence="2 3">NRRL 28638</strain>
    </source>
</reference>
<evidence type="ECO:0008006" key="4">
    <source>
        <dbReference type="Google" id="ProtNLM"/>
    </source>
</evidence>
<dbReference type="STRING" id="796925.A0A137P0I8"/>
<proteinExistence type="inferred from homology"/>
<dbReference type="OrthoDB" id="5554151at2759"/>
<keyword evidence="3" id="KW-1185">Reference proteome</keyword>
<evidence type="ECO:0000313" key="2">
    <source>
        <dbReference type="EMBL" id="KXN68492.1"/>
    </source>
</evidence>
<evidence type="ECO:0000256" key="1">
    <source>
        <dbReference type="ARBA" id="ARBA00010579"/>
    </source>
</evidence>
<dbReference type="AlphaFoldDB" id="A0A137P0I8"/>
<dbReference type="EMBL" id="KQ964573">
    <property type="protein sequence ID" value="KXN68492.1"/>
    <property type="molecule type" value="Genomic_DNA"/>
</dbReference>
<dbReference type="InterPro" id="IPR053088">
    <property type="entry name" value="Beta-glucosidase/SUN-like"/>
</dbReference>
<gene>
    <name evidence="2" type="ORF">CONCODRAFT_41715</name>
</gene>
<dbReference type="PANTHER" id="PTHR31654">
    <property type="entry name" value="SECRETED BETA-GLUCOSIDASE ADG3-RELATED"/>
    <property type="match status" value="1"/>
</dbReference>
<sequence length="249" mass="27041">SNSCKLPLDEDIVPVTPRYSNKGFAMSPDEDCTPGKFCPYACRPGMYSAQWSPHSTCHTGPQCGSHLGGGYCNANGTLTKPFPERPWCEPGVGNVGLLNKLKQPVSACQTVYPGNEAMLIPTVVHPSENETMNVPPSKYWFGTSAHYYLNPAPSTRKECRWGNHGNPVGNWSPYVLGMGQASDGLTYISLNWNPEFTKDKPHLYKVKIECEEGGECLGLPCSIDPSQGTQGGGCTVTLKKGSRANFVVY</sequence>
<dbReference type="InterPro" id="IPR005556">
    <property type="entry name" value="SUN"/>
</dbReference>
<organism evidence="2 3">
    <name type="scientific">Conidiobolus coronatus (strain ATCC 28846 / CBS 209.66 / NRRL 28638)</name>
    <name type="common">Delacroixia coronata</name>
    <dbReference type="NCBI Taxonomy" id="796925"/>
    <lineage>
        <taxon>Eukaryota</taxon>
        <taxon>Fungi</taxon>
        <taxon>Fungi incertae sedis</taxon>
        <taxon>Zoopagomycota</taxon>
        <taxon>Entomophthoromycotina</taxon>
        <taxon>Entomophthoromycetes</taxon>
        <taxon>Entomophthorales</taxon>
        <taxon>Ancylistaceae</taxon>
        <taxon>Conidiobolus</taxon>
    </lineage>
</organism>
<evidence type="ECO:0000313" key="3">
    <source>
        <dbReference type="Proteomes" id="UP000070444"/>
    </source>
</evidence>
<name>A0A137P0I8_CONC2</name>
<comment type="similarity">
    <text evidence="1">Belongs to the SUN family.</text>
</comment>
<feature type="non-terminal residue" evidence="2">
    <location>
        <position position="1"/>
    </location>
</feature>
<dbReference type="Proteomes" id="UP000070444">
    <property type="component" value="Unassembled WGS sequence"/>
</dbReference>
<dbReference type="PANTHER" id="PTHR31654:SF0">
    <property type="entry name" value="SECRETED BETA-GLUCOSIDASE ADG3-RELATED"/>
    <property type="match status" value="1"/>
</dbReference>